<evidence type="ECO:0000259" key="5">
    <source>
        <dbReference type="Pfam" id="PF09734"/>
    </source>
</evidence>
<dbReference type="GO" id="GO:0000127">
    <property type="term" value="C:transcription factor TFIIIC complex"/>
    <property type="evidence" value="ECO:0007669"/>
    <property type="project" value="InterPro"/>
</dbReference>
<dbReference type="PANTHER" id="PTHR13230">
    <property type="entry name" value="GENERAL TRANSCRIPTION FACTOR IIIC, POLYPEPTIDE 5"/>
    <property type="match status" value="1"/>
</dbReference>
<evidence type="ECO:0000313" key="8">
    <source>
        <dbReference type="Proteomes" id="UP000694402"/>
    </source>
</evidence>
<reference evidence="7" key="1">
    <citation type="submission" date="2025-08" db="UniProtKB">
        <authorList>
            <consortium name="Ensembl"/>
        </authorList>
    </citation>
    <scope>IDENTIFICATION</scope>
</reference>
<evidence type="ECO:0000256" key="4">
    <source>
        <dbReference type="ARBA" id="ARBA00023242"/>
    </source>
</evidence>
<keyword evidence="8" id="KW-1185">Reference proteome</keyword>
<protein>
    <recommendedName>
        <fullName evidence="9">General transcription factor 3C polypeptide 5</fullName>
    </recommendedName>
</protein>
<keyword evidence="2" id="KW-0238">DNA-binding</keyword>
<dbReference type="GO" id="GO:0001002">
    <property type="term" value="F:RNA polymerase III type 1 promoter sequence-specific DNA binding"/>
    <property type="evidence" value="ECO:0007669"/>
    <property type="project" value="TreeGrafter"/>
</dbReference>
<evidence type="ECO:0000256" key="2">
    <source>
        <dbReference type="ARBA" id="ARBA00023125"/>
    </source>
</evidence>
<sequence>MKLTTVGGVPGSSATLSLSEDNRLVCVEYPGIISNVDNMLETIGGIQGVSNLHTTINASALSLSFQGPGSATVFGNRFQSTNLLLHVEMILRNGNPKESPINMDILDVIGTTYKFKRMADFQYLAVHSAKDGSHTSLYNKILLRKPENNEFFEQPVPLFIPPHIFSRLDSAVDYSYQPEIQHKEGYCPPTVSRNNLIGLSRARRPHNAIFLNFDDKNVPTEPLEAVKFNWKRVCVHPSNIKAKEQINKMFESRPIWSRNSVKANLDIHPDKLKLLLPIVSYYMLRRCPWRSLWVRFGYDLRKTTEAKKHQVLDFRIRCSTKHRYTINYMPLKAKRSTFNYTLPITLNKAIPQAANITDLESSYIFRDGTLPPPHRQMFYQLCDLDVQSIRNMFFRNDGQEEECDGWCLSHTSDELRDIMSSMIKQVICAKRPGKTSLLHRLHVFFSAAPVSRPVNDTILNQNTLHTYII</sequence>
<evidence type="ECO:0000259" key="6">
    <source>
        <dbReference type="Pfam" id="PF17682"/>
    </source>
</evidence>
<dbReference type="InterPro" id="IPR041499">
    <property type="entry name" value="Tfc1/Sfc1_N"/>
</dbReference>
<dbReference type="InterPro" id="IPR019136">
    <property type="entry name" value="TF_IIIC_su-5_HTH"/>
</dbReference>
<feature type="domain" description="Transcription factor IIIC subunit Tfc1/Sfc1 triple barrel" evidence="6">
    <location>
        <begin position="25"/>
        <end position="124"/>
    </location>
</feature>
<dbReference type="AlphaFoldDB" id="A0A8C8EJ85"/>
<dbReference type="Pfam" id="PF17682">
    <property type="entry name" value="Tau95_N"/>
    <property type="match status" value="1"/>
</dbReference>
<evidence type="ECO:0000256" key="3">
    <source>
        <dbReference type="ARBA" id="ARBA00023163"/>
    </source>
</evidence>
<proteinExistence type="predicted"/>
<organism evidence="7 8">
    <name type="scientific">Oncorhynchus tshawytscha</name>
    <name type="common">Chinook salmon</name>
    <name type="synonym">Salmo tshawytscha</name>
    <dbReference type="NCBI Taxonomy" id="74940"/>
    <lineage>
        <taxon>Eukaryota</taxon>
        <taxon>Metazoa</taxon>
        <taxon>Chordata</taxon>
        <taxon>Craniata</taxon>
        <taxon>Vertebrata</taxon>
        <taxon>Euteleostomi</taxon>
        <taxon>Actinopterygii</taxon>
        <taxon>Neopterygii</taxon>
        <taxon>Teleostei</taxon>
        <taxon>Protacanthopterygii</taxon>
        <taxon>Salmoniformes</taxon>
        <taxon>Salmonidae</taxon>
        <taxon>Salmoninae</taxon>
        <taxon>Oncorhynchus</taxon>
    </lineage>
</organism>
<dbReference type="Proteomes" id="UP000694402">
    <property type="component" value="Unassembled WGS sequence"/>
</dbReference>
<evidence type="ECO:0000313" key="7">
    <source>
        <dbReference type="Ensembl" id="ENSOTSP00005006461.2"/>
    </source>
</evidence>
<dbReference type="Gene3D" id="3.30.200.160">
    <property type="entry name" value="TFIIIC, subcomplex tauA, subunit Sfc1, barrel domain"/>
    <property type="match status" value="1"/>
</dbReference>
<feature type="domain" description="Transcription factor IIIC subunit 5 HTH" evidence="5">
    <location>
        <begin position="159"/>
        <end position="315"/>
    </location>
</feature>
<dbReference type="GO" id="GO:0001003">
    <property type="term" value="F:RNA polymerase III type 2 promoter sequence-specific DNA binding"/>
    <property type="evidence" value="ECO:0007669"/>
    <property type="project" value="TreeGrafter"/>
</dbReference>
<evidence type="ECO:0000256" key="1">
    <source>
        <dbReference type="ARBA" id="ARBA00004123"/>
    </source>
</evidence>
<dbReference type="PANTHER" id="PTHR13230:SF5">
    <property type="entry name" value="GENERAL TRANSCRIPTION FACTOR 3C POLYPEPTIDE 5"/>
    <property type="match status" value="1"/>
</dbReference>
<dbReference type="GO" id="GO:0006384">
    <property type="term" value="P:transcription initiation at RNA polymerase III promoter"/>
    <property type="evidence" value="ECO:0007669"/>
    <property type="project" value="InterPro"/>
</dbReference>
<accession>A0A8C8EJ85</accession>
<name>A0A8C8EJ85_ONCTS</name>
<reference evidence="7" key="2">
    <citation type="submission" date="2025-09" db="UniProtKB">
        <authorList>
            <consortium name="Ensembl"/>
        </authorList>
    </citation>
    <scope>IDENTIFICATION</scope>
</reference>
<evidence type="ECO:0008006" key="9">
    <source>
        <dbReference type="Google" id="ProtNLM"/>
    </source>
</evidence>
<dbReference type="InterPro" id="IPR042536">
    <property type="entry name" value="TFIIIC_tauA_Sfc1"/>
</dbReference>
<comment type="subcellular location">
    <subcellularLocation>
        <location evidence="1">Nucleus</location>
    </subcellularLocation>
</comment>
<dbReference type="GO" id="GO:0005634">
    <property type="term" value="C:nucleus"/>
    <property type="evidence" value="ECO:0007669"/>
    <property type="project" value="UniProtKB-SubCell"/>
</dbReference>
<dbReference type="Pfam" id="PF09734">
    <property type="entry name" value="Tau95"/>
    <property type="match status" value="1"/>
</dbReference>
<dbReference type="InterPro" id="IPR040454">
    <property type="entry name" value="TF_IIIC_Tfc1/Sfc1"/>
</dbReference>
<dbReference type="Ensembl" id="ENSOTST00005007165.2">
    <property type="protein sequence ID" value="ENSOTSP00005006461.2"/>
    <property type="gene ID" value="ENSOTSG00005003298.2"/>
</dbReference>
<keyword evidence="4" id="KW-0539">Nucleus</keyword>
<dbReference type="GeneTree" id="ENSGT00390000004458"/>
<keyword evidence="3" id="KW-0804">Transcription</keyword>